<gene>
    <name evidence="3" type="ORF">TTHERM_00266310</name>
</gene>
<protein>
    <submittedName>
        <fullName evidence="3">Tetratricopeptide repeat protein</fullName>
    </submittedName>
</protein>
<dbReference type="HOGENOM" id="CLU_245748_0_0_1"/>
<dbReference type="PROSITE" id="PS50005">
    <property type="entry name" value="TPR"/>
    <property type="match status" value="1"/>
</dbReference>
<feature type="region of interest" description="Disordered" evidence="2">
    <location>
        <begin position="1"/>
        <end position="39"/>
    </location>
</feature>
<accession>I7LUP1</accession>
<dbReference type="InParanoid" id="I7LUP1"/>
<evidence type="ECO:0000256" key="2">
    <source>
        <dbReference type="SAM" id="MobiDB-lite"/>
    </source>
</evidence>
<dbReference type="SUPFAM" id="SSF48452">
    <property type="entry name" value="TPR-like"/>
    <property type="match status" value="1"/>
</dbReference>
<evidence type="ECO:0000256" key="1">
    <source>
        <dbReference type="PROSITE-ProRule" id="PRU00339"/>
    </source>
</evidence>
<dbReference type="InterPro" id="IPR011990">
    <property type="entry name" value="TPR-like_helical_dom_sf"/>
</dbReference>
<dbReference type="Gene3D" id="1.25.40.10">
    <property type="entry name" value="Tetratricopeptide repeat domain"/>
    <property type="match status" value="2"/>
</dbReference>
<dbReference type="InterPro" id="IPR019734">
    <property type="entry name" value="TPR_rpt"/>
</dbReference>
<keyword evidence="1" id="KW-0802">TPR repeat</keyword>
<evidence type="ECO:0000313" key="4">
    <source>
        <dbReference type="Proteomes" id="UP000009168"/>
    </source>
</evidence>
<reference evidence="4" key="1">
    <citation type="journal article" date="2006" name="PLoS Biol.">
        <title>Macronuclear genome sequence of the ciliate Tetrahymena thermophila, a model eukaryote.</title>
        <authorList>
            <person name="Eisen J.A."/>
            <person name="Coyne R.S."/>
            <person name="Wu M."/>
            <person name="Wu D."/>
            <person name="Thiagarajan M."/>
            <person name="Wortman J.R."/>
            <person name="Badger J.H."/>
            <person name="Ren Q."/>
            <person name="Amedeo P."/>
            <person name="Jones K.M."/>
            <person name="Tallon L.J."/>
            <person name="Delcher A.L."/>
            <person name="Salzberg S.L."/>
            <person name="Silva J.C."/>
            <person name="Haas B.J."/>
            <person name="Majoros W.H."/>
            <person name="Farzad M."/>
            <person name="Carlton J.M."/>
            <person name="Smith R.K. Jr."/>
            <person name="Garg J."/>
            <person name="Pearlman R.E."/>
            <person name="Karrer K.M."/>
            <person name="Sun L."/>
            <person name="Manning G."/>
            <person name="Elde N.C."/>
            <person name="Turkewitz A.P."/>
            <person name="Asai D.J."/>
            <person name="Wilkes D.E."/>
            <person name="Wang Y."/>
            <person name="Cai H."/>
            <person name="Collins K."/>
            <person name="Stewart B.A."/>
            <person name="Lee S.R."/>
            <person name="Wilamowska K."/>
            <person name="Weinberg Z."/>
            <person name="Ruzzo W.L."/>
            <person name="Wloga D."/>
            <person name="Gaertig J."/>
            <person name="Frankel J."/>
            <person name="Tsao C.-C."/>
            <person name="Gorovsky M.A."/>
            <person name="Keeling P.J."/>
            <person name="Waller R.F."/>
            <person name="Patron N.J."/>
            <person name="Cherry J.M."/>
            <person name="Stover N.A."/>
            <person name="Krieger C.J."/>
            <person name="del Toro C."/>
            <person name="Ryder H.F."/>
            <person name="Williamson S.C."/>
            <person name="Barbeau R.A."/>
            <person name="Hamilton E.P."/>
            <person name="Orias E."/>
        </authorList>
    </citation>
    <scope>NUCLEOTIDE SEQUENCE [LARGE SCALE GENOMIC DNA]</scope>
    <source>
        <strain evidence="4">SB210</strain>
    </source>
</reference>
<feature type="compositionally biased region" description="Polar residues" evidence="2">
    <location>
        <begin position="14"/>
        <end position="39"/>
    </location>
</feature>
<keyword evidence="4" id="KW-1185">Reference proteome</keyword>
<dbReference type="RefSeq" id="XP_001015866.1">
    <property type="nucleotide sequence ID" value="XM_001015866.1"/>
</dbReference>
<dbReference type="SMART" id="SM00028">
    <property type="entry name" value="TPR"/>
    <property type="match status" value="6"/>
</dbReference>
<sequence>MNLLESKRRAVRSISEQSFQKQNHRYQNQQEDPSYQDNQKSYLNTSSFIAMPKGNFFDSRKSQSIVHKQPIQSQNKSLNDILKLNAKVKEDEEKNIQKTRNLISNSIVRDYAKNPAQTERSLNSRSNNNTTYQTTRVQTSYLRGLSTAGTSGNDVKFMKFYNFEDFLEKTKLQILSSQQTQQQNQTQMQNQQKPKAQQQTVLNYQSQPQQQQLQQPYQNRGVLNVQKAYLTSLTHIKNQKIQPLTLQQKKAVSSAEDYYKYVQQRNEKNNKNLIGQENNYALPSRQPSLDQIYEKVFQEQKQEEEQLLNSIKAKQNQKQIQQNYQTESFKMNTQPKQTQVQVLRLNDNNLDQQSQISEENSFEMESSIKDKVQKIKFHKIQMTEKDKAQPEYYEEYMKEIKVNVKMEHELINIEAELGKVEKPEIVSMQIQIFKECPLEFQSLEFKEVYELTESPNIKYIKCFNNQKNREEIIELFECQNINSHLYYFKNLILRFLLQNKGITPNSLIPNFALSNNTNSNKVIIISVFPILIPLESIIHFRYFAKKPFPEKQLLTMMKTMIFQIKYLYENYRLSVGQINTESIFLDCQDYQLKFFNLSSASIHILPTKMSQFWNSSSLMKDCQELGQCFFMLKNLMTQERMNEKSDNHQIESIHELEDKKDQFSSEIILELLKIQKISSEAENQRSEYDPFRRINYIFEKQIKDYQLEVIDLDFKNLDIFMNARILKDNQTFSLYYEKTLQPTKSLAYKKIKTPQEKLSELKACLENWKIHLKNKEFESCEKYGDYYIQNVDQEEMNEKQKLKLAKIFSKQGGVKIVMQKYEQGRNYLLEGLAIYNSLNQRYASDCVMIIIELAKLDLIYENQVNCESAASYLLELYFAQLLGEESQIQWEFNLITQILELLSMLASKLNIYEVQPFFYDQIINSMRIKLEQQSILVKSNTIVDYYIKSADCYQECSNLKEAAKILEKCVVFAENDQGLEKIASKQSQILQEAREIAQIEKVNDKVFEKIEEFRNKLTHSLNPASPDYLSYYDIFEQYFNYVITNNIQTDEQFISELTQASSIVGGNQLKQPQKAQKYLLKALEKLFQSENYSQEELKTMKLDIYEKIGLYSFEQDQDLLALMWFLVCIQIRIQDLNNNRQYDELYFNNLNQISKCSLRLKYNYVYIIIQKTILSKLKNEQEQLKVLTNITKMNIEVANLTDGFQFNELAKKLAEKLKDFSTLQNIQTYSLSLISKIPDSEEAKLYLQSLKTNIEKLIQEGQLNEAILQYQEYFKIIEAQKDPNFSIQTVEDYNEYADLIWKQGNKKLAMNQFKKGLKIQIKLFGLSEPNTLKNIQNVGILYYELEMHEQALILFEDILKTLRRTKTYNTQYFQALEYEANIYKLQKNVDQSLVCLHEYRDVIQKFPPKNPQFNNKLQEISFEIGKLYSEQRKFYEAEPYFREALKIKAKLQSNDANIIIQKYLYEYSQCLFQVGNSLEAQNVFKEQVETWKRLRTIKPNQMQMYLDDYHELFLNYSRISNMFDVISEIKHNFEQKNVKTNIQTNEFYKALCVKLAEIQTHYQIK</sequence>
<dbReference type="KEGG" id="tet:TTHERM_00266310"/>
<dbReference type="STRING" id="312017.I7LUP1"/>
<feature type="repeat" description="TPR" evidence="1">
    <location>
        <begin position="1418"/>
        <end position="1451"/>
    </location>
</feature>
<organism evidence="3 4">
    <name type="scientific">Tetrahymena thermophila (strain SB210)</name>
    <dbReference type="NCBI Taxonomy" id="312017"/>
    <lineage>
        <taxon>Eukaryota</taxon>
        <taxon>Sar</taxon>
        <taxon>Alveolata</taxon>
        <taxon>Ciliophora</taxon>
        <taxon>Intramacronucleata</taxon>
        <taxon>Oligohymenophorea</taxon>
        <taxon>Hymenostomatida</taxon>
        <taxon>Tetrahymenina</taxon>
        <taxon>Tetrahymenidae</taxon>
        <taxon>Tetrahymena</taxon>
    </lineage>
</organism>
<name>I7LUP1_TETTS</name>
<proteinExistence type="predicted"/>
<dbReference type="EMBL" id="GG662703">
    <property type="protein sequence ID" value="EAR95621.1"/>
    <property type="molecule type" value="Genomic_DNA"/>
</dbReference>
<feature type="region of interest" description="Disordered" evidence="2">
    <location>
        <begin position="181"/>
        <end position="204"/>
    </location>
</feature>
<dbReference type="Proteomes" id="UP000009168">
    <property type="component" value="Unassembled WGS sequence"/>
</dbReference>
<evidence type="ECO:0000313" key="3">
    <source>
        <dbReference type="EMBL" id="EAR95621.1"/>
    </source>
</evidence>
<dbReference type="GeneID" id="7846398"/>